<dbReference type="Gene3D" id="1.20.1070.10">
    <property type="entry name" value="Rhodopsin 7-helix transmembrane proteins"/>
    <property type="match status" value="1"/>
</dbReference>
<feature type="region of interest" description="Disordered" evidence="6">
    <location>
        <begin position="1344"/>
        <end position="1376"/>
    </location>
</feature>
<feature type="transmembrane region" description="Helical" evidence="7">
    <location>
        <begin position="966"/>
        <end position="991"/>
    </location>
</feature>
<dbReference type="PANTHER" id="PTHR23086:SF8">
    <property type="entry name" value="PHOSPHATIDYLINOSITOL 5-PHOSPHATE 4-KINASE, ISOFORM A"/>
    <property type="match status" value="1"/>
</dbReference>
<dbReference type="PROSITE" id="PS51455">
    <property type="entry name" value="PIPK"/>
    <property type="match status" value="1"/>
</dbReference>
<feature type="region of interest" description="Disordered" evidence="6">
    <location>
        <begin position="1116"/>
        <end position="1136"/>
    </location>
</feature>
<evidence type="ECO:0000256" key="2">
    <source>
        <dbReference type="ARBA" id="ARBA00022692"/>
    </source>
</evidence>
<keyword evidence="5" id="KW-0067">ATP-binding</keyword>
<evidence type="ECO:0000256" key="3">
    <source>
        <dbReference type="ARBA" id="ARBA00022989"/>
    </source>
</evidence>
<dbReference type="Pfam" id="PF07970">
    <property type="entry name" value="COPIIcoated_ERV"/>
    <property type="match status" value="1"/>
</dbReference>
<feature type="domain" description="G-protein coupled receptors family 2 profile 2" evidence="8">
    <location>
        <begin position="813"/>
        <end position="987"/>
    </location>
</feature>
<comment type="caution">
    <text evidence="10">The sequence shown here is derived from an EMBL/GenBank/DDBJ whole genome shotgun (WGS) entry which is preliminary data.</text>
</comment>
<evidence type="ECO:0000256" key="5">
    <source>
        <dbReference type="PROSITE-ProRule" id="PRU00781"/>
    </source>
</evidence>
<evidence type="ECO:0000313" key="10">
    <source>
        <dbReference type="EMBL" id="KAJ0404540.1"/>
    </source>
</evidence>
<feature type="transmembrane region" description="Helical" evidence="7">
    <location>
        <begin position="384"/>
        <end position="402"/>
    </location>
</feature>
<protein>
    <recommendedName>
        <fullName evidence="12">PIPK domain-containing protein</fullName>
    </recommendedName>
</protein>
<dbReference type="Gene3D" id="3.30.800.10">
    <property type="entry name" value="Phosphatidylinositol Phosphate Kinase II Beta"/>
    <property type="match status" value="1"/>
</dbReference>
<feature type="transmembrane region" description="Helical" evidence="7">
    <location>
        <begin position="889"/>
        <end position="909"/>
    </location>
</feature>
<dbReference type="Pfam" id="PF01504">
    <property type="entry name" value="PIP5K"/>
    <property type="match status" value="2"/>
</dbReference>
<dbReference type="Gene3D" id="3.30.810.10">
    <property type="entry name" value="2-Layer Sandwich"/>
    <property type="match status" value="1"/>
</dbReference>
<evidence type="ECO:0000256" key="6">
    <source>
        <dbReference type="SAM" id="MobiDB-lite"/>
    </source>
</evidence>
<dbReference type="GO" id="GO:0004888">
    <property type="term" value="F:transmembrane signaling receptor activity"/>
    <property type="evidence" value="ECO:0007669"/>
    <property type="project" value="InterPro"/>
</dbReference>
<proteinExistence type="predicted"/>
<dbReference type="InterPro" id="IPR023610">
    <property type="entry name" value="PInositol-4/5-P-5/4-kinase"/>
</dbReference>
<feature type="transmembrane region" description="Helical" evidence="7">
    <location>
        <begin position="850"/>
        <end position="869"/>
    </location>
</feature>
<evidence type="ECO:0000259" key="8">
    <source>
        <dbReference type="PROSITE" id="PS50261"/>
    </source>
</evidence>
<dbReference type="GO" id="GO:0016308">
    <property type="term" value="F:1-phosphatidylinositol-4-phosphate 5-kinase activity"/>
    <property type="evidence" value="ECO:0007669"/>
    <property type="project" value="TreeGrafter"/>
</dbReference>
<dbReference type="InterPro" id="IPR002498">
    <property type="entry name" value="PInositol-4-P-4/5-kinase_core"/>
</dbReference>
<dbReference type="GO" id="GO:0005886">
    <property type="term" value="C:plasma membrane"/>
    <property type="evidence" value="ECO:0007669"/>
    <property type="project" value="TreeGrafter"/>
</dbReference>
<dbReference type="InterPro" id="IPR012936">
    <property type="entry name" value="Erv_C"/>
</dbReference>
<evidence type="ECO:0000313" key="11">
    <source>
        <dbReference type="Proteomes" id="UP001209570"/>
    </source>
</evidence>
<accession>A0AAD5M4Y2</accession>
<dbReference type="GO" id="GO:0005524">
    <property type="term" value="F:ATP binding"/>
    <property type="evidence" value="ECO:0007669"/>
    <property type="project" value="UniProtKB-UniRule"/>
</dbReference>
<dbReference type="InterPro" id="IPR017981">
    <property type="entry name" value="GPCR_2-like_7TM"/>
</dbReference>
<dbReference type="Proteomes" id="UP001209570">
    <property type="component" value="Unassembled WGS sequence"/>
</dbReference>
<gene>
    <name evidence="10" type="ORF">P43SY_001640</name>
</gene>
<dbReference type="InterPro" id="IPR027484">
    <property type="entry name" value="PInositol-4-P-5-kinase_N"/>
</dbReference>
<dbReference type="Pfam" id="PF13850">
    <property type="entry name" value="ERGIC_N"/>
    <property type="match status" value="1"/>
</dbReference>
<keyword evidence="5" id="KW-0418">Kinase</keyword>
<feature type="region of interest" description="Disordered" evidence="6">
    <location>
        <begin position="597"/>
        <end position="631"/>
    </location>
</feature>
<feature type="transmembrane region" description="Helical" evidence="7">
    <location>
        <begin position="422"/>
        <end position="442"/>
    </location>
</feature>
<reference evidence="10" key="1">
    <citation type="submission" date="2021-12" db="EMBL/GenBank/DDBJ databases">
        <title>Prjna785345.</title>
        <authorList>
            <person name="Rujirawat T."/>
            <person name="Krajaejun T."/>
        </authorList>
    </citation>
    <scope>NUCLEOTIDE SEQUENCE</scope>
    <source>
        <strain evidence="10">Pi057C3</strain>
    </source>
</reference>
<dbReference type="GO" id="GO:0046854">
    <property type="term" value="P:phosphatidylinositol phosphate biosynthetic process"/>
    <property type="evidence" value="ECO:0007669"/>
    <property type="project" value="TreeGrafter"/>
</dbReference>
<evidence type="ECO:0008006" key="12">
    <source>
        <dbReference type="Google" id="ProtNLM"/>
    </source>
</evidence>
<comment type="subcellular location">
    <subcellularLocation>
        <location evidence="1">Membrane</location>
        <topology evidence="1">Multi-pass membrane protein</topology>
    </subcellularLocation>
</comment>
<keyword evidence="5" id="KW-0547">Nucleotide-binding</keyword>
<feature type="transmembrane region" description="Helical" evidence="7">
    <location>
        <begin position="51"/>
        <end position="73"/>
    </location>
</feature>
<evidence type="ECO:0000256" key="7">
    <source>
        <dbReference type="SAM" id="Phobius"/>
    </source>
</evidence>
<keyword evidence="5" id="KW-0808">Transferase</keyword>
<keyword evidence="3 7" id="KW-1133">Transmembrane helix</keyword>
<keyword evidence="4 7" id="KW-0472">Membrane</keyword>
<feature type="transmembrane region" description="Helical" evidence="7">
    <location>
        <begin position="817"/>
        <end position="838"/>
    </location>
</feature>
<dbReference type="InterPro" id="IPR039542">
    <property type="entry name" value="Erv_N"/>
</dbReference>
<feature type="compositionally biased region" description="Basic and acidic residues" evidence="6">
    <location>
        <begin position="1344"/>
        <end position="1365"/>
    </location>
</feature>
<feature type="domain" description="PIPK" evidence="9">
    <location>
        <begin position="1125"/>
        <end position="1507"/>
    </location>
</feature>
<keyword evidence="2 7" id="KW-0812">Transmembrane</keyword>
<dbReference type="CDD" id="cd00139">
    <property type="entry name" value="PIPKc"/>
    <property type="match status" value="1"/>
</dbReference>
<name>A0AAD5M4Y2_PYTIN</name>
<sequence length="1526" mass="168757">MAPGSSGTSWLKRIDAYPKTIEEFKVRTMQGGICTYILSRVFPPRLTRDGAAVSVIAFLAIAALLLSEVTFYFSTDTVDRMLVDGQRNTMVPIYFNVDFPKMPCSIVAVETADVAGAVQHNVINNIEKIPLDVNGRVLTDGVRNQIGGALTNHTDLHSKDETKAPECGSCYSAGDEGEVGAVCGRCFRGSTISRRVLQCCNTCDQVKAAYAKKNWAMPSLHTVEQCQEAEIERVLRGEVSEGCRIKGFLLVGKVAGKVYFAPSKYFRNGYLSAQDLVEATFRAFDTSHRINLLSFGDAYPDMKNPLENREKKLSNAQRGSFQYFLKVVPTEYSFLSGHHIATNQYSATEHFKELTPLSEKGLPMVSFSYSFSPIMFRIEQVRKGLLQFLTSVCAIIGGIYTRNTTRFLPSFNMEAPPQPPELWNFAVVILLGAIMIWSARLMQLLLTFLDVRYAVSADAVLALRDLGASVSVLENASMWHLQQLLRAKVETSAFPMRRVTLPFHLHASSLDVARAPTGPGEPAAAVSLSFALRSDVPVTAQVLWGVSADALQRASTPSQSSSRFAPPVLERVSTQGALRAIRALPLLFSRVRRQRRRHKLRDDTAAEADDAEGAREPSEQRQSSSVLDPKCSRSQSELHRFAATERAHVCVSIPSCAFETPPEEVQSLLRETDDSEPVDLAPRAPAFPRARPGEPCFAAVIVLRSAQPPVVAASPRWRGSRSPSSPREETVVAQCIAIDLLPTPVKPERFSAVVAKTLNFTSSGACVVSQSRSDLRSDLIPESPVLSPLPNVSCLIRINSMALAYDALSAHDAAQLFAATSAAGSVVYVLLLLSYAHVPTVKAQHPAASLVVWHMGCGLMAALGFLAAFASPDSASSWHCSALGAYTQFWALAGCLWYLMLAVDLFVALVNPWMGYSCKAWAYHFLVWTTSAAAAGVAYQQRLTGLSSLNVCWLRRTSDPLAVNRAYWALFFVEVLAAFALSLAVLVFASFRFVRRQLDVTYRAKRRILLQYYRYLLVFGGFWGASAALYSAAYAQRFHGAMARRIETALGLVLGSYPVGLAVAWVLNTELFQNRSSEHSLTTAERVASQAEHFGDALRNDLMRYTTAGIRCSLRDAGARADPNRSPPPPAPLQSRPRLASFGSFGGIGSGGVVLLDDSDDGVNVYREKKRLAATVFNGERRYYEKLGFTDYAPRVFHSIREACGVATDAYERSFAGTLLERATEGKSGMLFYFTSDRRYLVKTMTKREHSFLLQILPRYHQYVLQQRNSLLCRFLGCHSMQLPVGWNKMFFVVMENVFSDGVVDERYDLKGIFDQAAMAPPRPPLRHRQDQVLANDSQDRLALDVDQGDGDRDRDGPERRRETEPLLARQRRASRSSLRHDSDFVTLSAPLKVNATTRANLLAQITTDCGFLQELGIMDYSFLLGIQQHAAPVPARELARLAHNAVVSEDQTRVYYLGFVDILQHYNLGWQLQHWALSTVLDKRTITALPPAEYALRFLSFIHAHLLTAPSAPNIRSYGSVDMDA</sequence>
<dbReference type="GO" id="GO:0007166">
    <property type="term" value="P:cell surface receptor signaling pathway"/>
    <property type="evidence" value="ECO:0007669"/>
    <property type="project" value="InterPro"/>
</dbReference>
<evidence type="ECO:0000256" key="4">
    <source>
        <dbReference type="ARBA" id="ARBA00023136"/>
    </source>
</evidence>
<feature type="transmembrane region" description="Helical" evidence="7">
    <location>
        <begin position="921"/>
        <end position="939"/>
    </location>
</feature>
<keyword evidence="11" id="KW-1185">Reference proteome</keyword>
<evidence type="ECO:0000259" key="9">
    <source>
        <dbReference type="PROSITE" id="PS51455"/>
    </source>
</evidence>
<dbReference type="PANTHER" id="PTHR23086">
    <property type="entry name" value="PHOSPHATIDYLINOSITOL-4-PHOSPHATE 5-KINASE"/>
    <property type="match status" value="1"/>
</dbReference>
<dbReference type="SUPFAM" id="SSF56104">
    <property type="entry name" value="SAICAR synthase-like"/>
    <property type="match status" value="1"/>
</dbReference>
<feature type="transmembrane region" description="Helical" evidence="7">
    <location>
        <begin position="1012"/>
        <end position="1036"/>
    </location>
</feature>
<organism evidence="10 11">
    <name type="scientific">Pythium insidiosum</name>
    <name type="common">Pythiosis disease agent</name>
    <dbReference type="NCBI Taxonomy" id="114742"/>
    <lineage>
        <taxon>Eukaryota</taxon>
        <taxon>Sar</taxon>
        <taxon>Stramenopiles</taxon>
        <taxon>Oomycota</taxon>
        <taxon>Peronosporomycetes</taxon>
        <taxon>Pythiales</taxon>
        <taxon>Pythiaceae</taxon>
        <taxon>Pythium</taxon>
    </lineage>
</organism>
<dbReference type="InterPro" id="IPR027483">
    <property type="entry name" value="PInositol-4-P-4/5-kinase_C_sf"/>
</dbReference>
<dbReference type="EMBL" id="JAKCXM010000061">
    <property type="protein sequence ID" value="KAJ0404540.1"/>
    <property type="molecule type" value="Genomic_DNA"/>
</dbReference>
<dbReference type="SMART" id="SM00330">
    <property type="entry name" value="PIPKc"/>
    <property type="match status" value="1"/>
</dbReference>
<evidence type="ECO:0000256" key="1">
    <source>
        <dbReference type="ARBA" id="ARBA00004141"/>
    </source>
</evidence>
<dbReference type="PROSITE" id="PS50261">
    <property type="entry name" value="G_PROTEIN_RECEP_F2_4"/>
    <property type="match status" value="1"/>
</dbReference>